<feature type="signal peptide" evidence="1">
    <location>
        <begin position="1"/>
        <end position="23"/>
    </location>
</feature>
<name>A0A5M4B4X6_9BACT</name>
<dbReference type="SMART" id="SM00671">
    <property type="entry name" value="SEL1"/>
    <property type="match status" value="6"/>
</dbReference>
<keyword evidence="3" id="KW-1185">Reference proteome</keyword>
<evidence type="ECO:0000313" key="3">
    <source>
        <dbReference type="Proteomes" id="UP000391834"/>
    </source>
</evidence>
<organism evidence="2 3">
    <name type="scientific">Prolixibacter bellariivorans</name>
    <dbReference type="NCBI Taxonomy" id="314319"/>
    <lineage>
        <taxon>Bacteria</taxon>
        <taxon>Pseudomonadati</taxon>
        <taxon>Bacteroidota</taxon>
        <taxon>Bacteroidia</taxon>
        <taxon>Marinilabiliales</taxon>
        <taxon>Prolixibacteraceae</taxon>
        <taxon>Prolixibacter</taxon>
    </lineage>
</organism>
<feature type="chain" id="PRO_5024385796" description="HcpA family protein" evidence="1">
    <location>
        <begin position="24"/>
        <end position="335"/>
    </location>
</feature>
<evidence type="ECO:0000256" key="1">
    <source>
        <dbReference type="SAM" id="SignalP"/>
    </source>
</evidence>
<dbReference type="Pfam" id="PF08238">
    <property type="entry name" value="Sel1"/>
    <property type="match status" value="7"/>
</dbReference>
<dbReference type="SUPFAM" id="SSF81901">
    <property type="entry name" value="HCP-like"/>
    <property type="match status" value="2"/>
</dbReference>
<dbReference type="EMBL" id="BLAX01000001">
    <property type="protein sequence ID" value="GET34903.1"/>
    <property type="molecule type" value="Genomic_DNA"/>
</dbReference>
<comment type="caution">
    <text evidence="2">The sequence shown here is derived from an EMBL/GenBank/DDBJ whole genome shotgun (WGS) entry which is preliminary data.</text>
</comment>
<protein>
    <recommendedName>
        <fullName evidence="4">HcpA family protein</fullName>
    </recommendedName>
</protein>
<dbReference type="Proteomes" id="UP000391834">
    <property type="component" value="Unassembled WGS sequence"/>
</dbReference>
<gene>
    <name evidence="2" type="ORF">PbJCM13498_37660</name>
</gene>
<dbReference type="OrthoDB" id="1045962at2"/>
<evidence type="ECO:0000313" key="2">
    <source>
        <dbReference type="EMBL" id="GET34903.1"/>
    </source>
</evidence>
<sequence>MKKFQFRIGLIVLLLGVSGFVRAQQVDIAQLQRKAVSNDPVAQFTLATYYEAGHGVNRNPKAARYWYFKSAEAGYEKAEYRLSQLYQFGKLGLSQNVDSSRYWQKKAGYDGNLDAQKELYHHFDKVQPEREAALYWMRRCAENGDSVYMYLLAKAYADKEFGEKEADAQSYDWYEKSAEAGYRLAQTEMGNIYLMGIGRKKDYGQAMDWFKKAAAQNEHAALYNIGTMYEKGQGVEKNHRRALSYYKKASENGDVVAKFYIAMNYVLGDVARRNLKQAAKYFNEYYGEAKSEFLKSETLKYWKRYKLDDFLGKNEKRNIEKKERKADKSHTTSLF</sequence>
<proteinExistence type="predicted"/>
<dbReference type="Gene3D" id="1.25.40.10">
    <property type="entry name" value="Tetratricopeptide repeat domain"/>
    <property type="match status" value="2"/>
</dbReference>
<dbReference type="RefSeq" id="WP_027585599.1">
    <property type="nucleotide sequence ID" value="NZ_BLAX01000001.1"/>
</dbReference>
<dbReference type="PANTHER" id="PTHR11102">
    <property type="entry name" value="SEL-1-LIKE PROTEIN"/>
    <property type="match status" value="1"/>
</dbReference>
<accession>A0A5M4B4X6</accession>
<evidence type="ECO:0008006" key="4">
    <source>
        <dbReference type="Google" id="ProtNLM"/>
    </source>
</evidence>
<dbReference type="AlphaFoldDB" id="A0A5M4B4X6"/>
<dbReference type="InterPro" id="IPR006597">
    <property type="entry name" value="Sel1-like"/>
</dbReference>
<dbReference type="PANTHER" id="PTHR11102:SF160">
    <property type="entry name" value="ERAD-ASSOCIATED E3 UBIQUITIN-PROTEIN LIGASE COMPONENT HRD3"/>
    <property type="match status" value="1"/>
</dbReference>
<dbReference type="InterPro" id="IPR050767">
    <property type="entry name" value="Sel1_AlgK"/>
</dbReference>
<dbReference type="InterPro" id="IPR011990">
    <property type="entry name" value="TPR-like_helical_dom_sf"/>
</dbReference>
<reference evidence="2 3" key="1">
    <citation type="submission" date="2019-10" db="EMBL/GenBank/DDBJ databases">
        <title>Prolixibacter strains distinguished by the presence of nitrate reductase genes were adept at nitrate-dependent anaerobic corrosion of metallic iron and carbon steel.</title>
        <authorList>
            <person name="Iino T."/>
            <person name="Shono N."/>
            <person name="Ito K."/>
            <person name="Nakamura R."/>
            <person name="Sueoka K."/>
            <person name="Harayama S."/>
            <person name="Ohkuma M."/>
        </authorList>
    </citation>
    <scope>NUCLEOTIDE SEQUENCE [LARGE SCALE GENOMIC DNA]</scope>
    <source>
        <strain evidence="2 3">JCM 13498</strain>
    </source>
</reference>
<keyword evidence="1" id="KW-0732">Signal</keyword>